<dbReference type="Gene3D" id="1.25.10.10">
    <property type="entry name" value="Leucine-rich Repeat Variant"/>
    <property type="match status" value="1"/>
</dbReference>
<name>A0A3S3PGY7_9ACAR</name>
<comment type="caution">
    <text evidence="1">The sequence shown here is derived from an EMBL/GenBank/DDBJ whole genome shotgun (WGS) entry which is preliminary data.</text>
</comment>
<protein>
    <submittedName>
        <fullName evidence="1">Exportin-4-like protein</fullName>
    </submittedName>
</protein>
<dbReference type="STRING" id="1965070.A0A3S3PGY7"/>
<organism evidence="1 2">
    <name type="scientific">Dinothrombium tinctorium</name>
    <dbReference type="NCBI Taxonomy" id="1965070"/>
    <lineage>
        <taxon>Eukaryota</taxon>
        <taxon>Metazoa</taxon>
        <taxon>Ecdysozoa</taxon>
        <taxon>Arthropoda</taxon>
        <taxon>Chelicerata</taxon>
        <taxon>Arachnida</taxon>
        <taxon>Acari</taxon>
        <taxon>Acariformes</taxon>
        <taxon>Trombidiformes</taxon>
        <taxon>Prostigmata</taxon>
        <taxon>Anystina</taxon>
        <taxon>Parasitengona</taxon>
        <taxon>Trombidioidea</taxon>
        <taxon>Trombidiidae</taxon>
        <taxon>Dinothrombium</taxon>
    </lineage>
</organism>
<proteinExistence type="predicted"/>
<dbReference type="EMBL" id="NCKU01000559">
    <property type="protein sequence ID" value="RWS15053.1"/>
    <property type="molecule type" value="Genomic_DNA"/>
</dbReference>
<keyword evidence="2" id="KW-1185">Reference proteome</keyword>
<evidence type="ECO:0000313" key="2">
    <source>
        <dbReference type="Proteomes" id="UP000285301"/>
    </source>
</evidence>
<reference evidence="1 2" key="1">
    <citation type="journal article" date="2018" name="Gigascience">
        <title>Genomes of trombidid mites reveal novel predicted allergens and laterally-transferred genes associated with secondary metabolism.</title>
        <authorList>
            <person name="Dong X."/>
            <person name="Chaisiri K."/>
            <person name="Xia D."/>
            <person name="Armstrong S.D."/>
            <person name="Fang Y."/>
            <person name="Donnelly M.J."/>
            <person name="Kadowaki T."/>
            <person name="McGarry J.W."/>
            <person name="Darby A.C."/>
            <person name="Makepeace B.L."/>
        </authorList>
    </citation>
    <scope>NUCLEOTIDE SEQUENCE [LARGE SCALE GENOMIC DNA]</scope>
    <source>
        <strain evidence="1">UoL-WK</strain>
    </source>
</reference>
<dbReference type="InterPro" id="IPR011989">
    <property type="entry name" value="ARM-like"/>
</dbReference>
<dbReference type="AlphaFoldDB" id="A0A3S3PGY7"/>
<dbReference type="InterPro" id="IPR016024">
    <property type="entry name" value="ARM-type_fold"/>
</dbReference>
<dbReference type="SUPFAM" id="SSF48371">
    <property type="entry name" value="ARM repeat"/>
    <property type="match status" value="1"/>
</dbReference>
<evidence type="ECO:0000313" key="1">
    <source>
        <dbReference type="EMBL" id="RWS15053.1"/>
    </source>
</evidence>
<accession>A0A3S3PGY7</accession>
<sequence length="75" mass="8624">MSEAVLQQLETYANLVLAQPNEVSNEQRKEAQQIFLDFQKTKTPFELCRFILETSRVSFVQFQAAACLKNGVIRD</sequence>
<dbReference type="Proteomes" id="UP000285301">
    <property type="component" value="Unassembled WGS sequence"/>
</dbReference>
<gene>
    <name evidence="1" type="ORF">B4U79_12111</name>
</gene>
<dbReference type="OrthoDB" id="5548448at2759"/>